<keyword evidence="3" id="KW-1185">Reference proteome</keyword>
<gene>
    <name evidence="2" type="primary">Dsec\GM16484</name>
    <name evidence="2" type="ORF">Dsec_GM16484</name>
</gene>
<name>B4II34_DROSE</name>
<proteinExistence type="predicted"/>
<dbReference type="GO" id="GO:0005730">
    <property type="term" value="C:nucleolus"/>
    <property type="evidence" value="ECO:0007669"/>
    <property type="project" value="InterPro"/>
</dbReference>
<dbReference type="PANTHER" id="PTHR16038:SF4">
    <property type="entry name" value="WD REPEAT-CONTAINING PROTEIN 74"/>
    <property type="match status" value="1"/>
</dbReference>
<dbReference type="Pfam" id="PF00400">
    <property type="entry name" value="WD40"/>
    <property type="match status" value="1"/>
</dbReference>
<accession>B4II34</accession>
<dbReference type="OMA" id="CTDARYV"/>
<dbReference type="EMBL" id="CH480841">
    <property type="protein sequence ID" value="EDW49560.1"/>
    <property type="molecule type" value="Genomic_DNA"/>
</dbReference>
<dbReference type="GO" id="GO:0042273">
    <property type="term" value="P:ribosomal large subunit biogenesis"/>
    <property type="evidence" value="ECO:0007669"/>
    <property type="project" value="InterPro"/>
</dbReference>
<protein>
    <submittedName>
        <fullName evidence="2">GM16484</fullName>
    </submittedName>
</protein>
<dbReference type="InterPro" id="IPR036322">
    <property type="entry name" value="WD40_repeat_dom_sf"/>
</dbReference>
<evidence type="ECO:0000313" key="3">
    <source>
        <dbReference type="Proteomes" id="UP000001292"/>
    </source>
</evidence>
<dbReference type="HOGENOM" id="CLU_033769_2_1_1"/>
<reference evidence="2 3" key="1">
    <citation type="journal article" date="2007" name="Nature">
        <title>Evolution of genes and genomes on the Drosophila phylogeny.</title>
        <authorList>
            <consortium name="Drosophila 12 Genomes Consortium"/>
            <person name="Clark A.G."/>
            <person name="Eisen M.B."/>
            <person name="Smith D.R."/>
            <person name="Bergman C.M."/>
            <person name="Oliver B."/>
            <person name="Markow T.A."/>
            <person name="Kaufman T.C."/>
            <person name="Kellis M."/>
            <person name="Gelbart W."/>
            <person name="Iyer V.N."/>
            <person name="Pollard D.A."/>
            <person name="Sackton T.B."/>
            <person name="Larracuente A.M."/>
            <person name="Singh N.D."/>
            <person name="Abad J.P."/>
            <person name="Abt D.N."/>
            <person name="Adryan B."/>
            <person name="Aguade M."/>
            <person name="Akashi H."/>
            <person name="Anderson W.W."/>
            <person name="Aquadro C.F."/>
            <person name="Ardell D.H."/>
            <person name="Arguello R."/>
            <person name="Artieri C.G."/>
            <person name="Barbash D.A."/>
            <person name="Barker D."/>
            <person name="Barsanti P."/>
            <person name="Batterham P."/>
            <person name="Batzoglou S."/>
            <person name="Begun D."/>
            <person name="Bhutkar A."/>
            <person name="Blanco E."/>
            <person name="Bosak S.A."/>
            <person name="Bradley R.K."/>
            <person name="Brand A.D."/>
            <person name="Brent M.R."/>
            <person name="Brooks A.N."/>
            <person name="Brown R.H."/>
            <person name="Butlin R.K."/>
            <person name="Caggese C."/>
            <person name="Calvi B.R."/>
            <person name="Bernardo de Carvalho A."/>
            <person name="Caspi A."/>
            <person name="Castrezana S."/>
            <person name="Celniker S.E."/>
            <person name="Chang J.L."/>
            <person name="Chapple C."/>
            <person name="Chatterji S."/>
            <person name="Chinwalla A."/>
            <person name="Civetta A."/>
            <person name="Clifton S.W."/>
            <person name="Comeron J.M."/>
            <person name="Costello J.C."/>
            <person name="Coyne J.A."/>
            <person name="Daub J."/>
            <person name="David R.G."/>
            <person name="Delcher A.L."/>
            <person name="Delehaunty K."/>
            <person name="Do C.B."/>
            <person name="Ebling H."/>
            <person name="Edwards K."/>
            <person name="Eickbush T."/>
            <person name="Evans J.D."/>
            <person name="Filipski A."/>
            <person name="Findeiss S."/>
            <person name="Freyhult E."/>
            <person name="Fulton L."/>
            <person name="Fulton R."/>
            <person name="Garcia A.C."/>
            <person name="Gardiner A."/>
            <person name="Garfield D.A."/>
            <person name="Garvin B.E."/>
            <person name="Gibson G."/>
            <person name="Gilbert D."/>
            <person name="Gnerre S."/>
            <person name="Godfrey J."/>
            <person name="Good R."/>
            <person name="Gotea V."/>
            <person name="Gravely B."/>
            <person name="Greenberg A.J."/>
            <person name="Griffiths-Jones S."/>
            <person name="Gross S."/>
            <person name="Guigo R."/>
            <person name="Gustafson E.A."/>
            <person name="Haerty W."/>
            <person name="Hahn M.W."/>
            <person name="Halligan D.L."/>
            <person name="Halpern A.L."/>
            <person name="Halter G.M."/>
            <person name="Han M.V."/>
            <person name="Heger A."/>
            <person name="Hillier L."/>
            <person name="Hinrichs A.S."/>
            <person name="Holmes I."/>
            <person name="Hoskins R.A."/>
            <person name="Hubisz M.J."/>
            <person name="Hultmark D."/>
            <person name="Huntley M.A."/>
            <person name="Jaffe D.B."/>
            <person name="Jagadeeshan S."/>
            <person name="Jeck W.R."/>
            <person name="Johnson J."/>
            <person name="Jones C.D."/>
            <person name="Jordan W.C."/>
            <person name="Karpen G.H."/>
            <person name="Kataoka E."/>
            <person name="Keightley P.D."/>
            <person name="Kheradpour P."/>
            <person name="Kirkness E.F."/>
            <person name="Koerich L.B."/>
            <person name="Kristiansen K."/>
            <person name="Kudrna D."/>
            <person name="Kulathinal R.J."/>
            <person name="Kumar S."/>
            <person name="Kwok R."/>
            <person name="Lander E."/>
            <person name="Langley C.H."/>
            <person name="Lapoint R."/>
            <person name="Lazzaro B.P."/>
            <person name="Lee S.J."/>
            <person name="Levesque L."/>
            <person name="Li R."/>
            <person name="Lin C.F."/>
            <person name="Lin M.F."/>
            <person name="Lindblad-Toh K."/>
            <person name="Llopart A."/>
            <person name="Long M."/>
            <person name="Low L."/>
            <person name="Lozovsky E."/>
            <person name="Lu J."/>
            <person name="Luo M."/>
            <person name="Machado C.A."/>
            <person name="Makalowski W."/>
            <person name="Marzo M."/>
            <person name="Matsuda M."/>
            <person name="Matzkin L."/>
            <person name="McAllister B."/>
            <person name="McBride C.S."/>
            <person name="McKernan B."/>
            <person name="McKernan K."/>
            <person name="Mendez-Lago M."/>
            <person name="Minx P."/>
            <person name="Mollenhauer M.U."/>
            <person name="Montooth K."/>
            <person name="Mount S.M."/>
            <person name="Mu X."/>
            <person name="Myers E."/>
            <person name="Negre B."/>
            <person name="Newfeld S."/>
            <person name="Nielsen R."/>
            <person name="Noor M.A."/>
            <person name="O'Grady P."/>
            <person name="Pachter L."/>
            <person name="Papaceit M."/>
            <person name="Parisi M.J."/>
            <person name="Parisi M."/>
            <person name="Parts L."/>
            <person name="Pedersen J.S."/>
            <person name="Pesole G."/>
            <person name="Phillippy A.M."/>
            <person name="Ponting C.P."/>
            <person name="Pop M."/>
            <person name="Porcelli D."/>
            <person name="Powell J.R."/>
            <person name="Prohaska S."/>
            <person name="Pruitt K."/>
            <person name="Puig M."/>
            <person name="Quesneville H."/>
            <person name="Ram K.R."/>
            <person name="Rand D."/>
            <person name="Rasmussen M.D."/>
            <person name="Reed L.K."/>
            <person name="Reenan R."/>
            <person name="Reily A."/>
            <person name="Remington K.A."/>
            <person name="Rieger T.T."/>
            <person name="Ritchie M.G."/>
            <person name="Robin C."/>
            <person name="Rogers Y.H."/>
            <person name="Rohde C."/>
            <person name="Rozas J."/>
            <person name="Rubenfield M.J."/>
            <person name="Ruiz A."/>
            <person name="Russo S."/>
            <person name="Salzberg S.L."/>
            <person name="Sanchez-Gracia A."/>
            <person name="Saranga D.J."/>
            <person name="Sato H."/>
            <person name="Schaeffer S.W."/>
            <person name="Schatz M.C."/>
            <person name="Schlenke T."/>
            <person name="Schwartz R."/>
            <person name="Segarra C."/>
            <person name="Singh R.S."/>
            <person name="Sirot L."/>
            <person name="Sirota M."/>
            <person name="Sisneros N.B."/>
            <person name="Smith C.D."/>
            <person name="Smith T.F."/>
            <person name="Spieth J."/>
            <person name="Stage D.E."/>
            <person name="Stark A."/>
            <person name="Stephan W."/>
            <person name="Strausberg R.L."/>
            <person name="Strempel S."/>
            <person name="Sturgill D."/>
            <person name="Sutton G."/>
            <person name="Sutton G.G."/>
            <person name="Tao W."/>
            <person name="Teichmann S."/>
            <person name="Tobari Y.N."/>
            <person name="Tomimura Y."/>
            <person name="Tsolas J.M."/>
            <person name="Valente V.L."/>
            <person name="Venter E."/>
            <person name="Venter J.C."/>
            <person name="Vicario S."/>
            <person name="Vieira F.G."/>
            <person name="Vilella A.J."/>
            <person name="Villasante A."/>
            <person name="Walenz B."/>
            <person name="Wang J."/>
            <person name="Wasserman M."/>
            <person name="Watts T."/>
            <person name="Wilson D."/>
            <person name="Wilson R.K."/>
            <person name="Wing R.A."/>
            <person name="Wolfner M.F."/>
            <person name="Wong A."/>
            <person name="Wong G.K."/>
            <person name="Wu C.I."/>
            <person name="Wu G."/>
            <person name="Yamamoto D."/>
            <person name="Yang H.P."/>
            <person name="Yang S.P."/>
            <person name="Yorke J.A."/>
            <person name="Yoshida K."/>
            <person name="Zdobnov E."/>
            <person name="Zhang P."/>
            <person name="Zhang Y."/>
            <person name="Zimin A.V."/>
            <person name="Baldwin J."/>
            <person name="Abdouelleil A."/>
            <person name="Abdulkadir J."/>
            <person name="Abebe A."/>
            <person name="Abera B."/>
            <person name="Abreu J."/>
            <person name="Acer S.C."/>
            <person name="Aftuck L."/>
            <person name="Alexander A."/>
            <person name="An P."/>
            <person name="Anderson E."/>
            <person name="Anderson S."/>
            <person name="Arachi H."/>
            <person name="Azer M."/>
            <person name="Bachantsang P."/>
            <person name="Barry A."/>
            <person name="Bayul T."/>
            <person name="Berlin A."/>
            <person name="Bessette D."/>
            <person name="Bloom T."/>
            <person name="Blye J."/>
            <person name="Boguslavskiy L."/>
            <person name="Bonnet C."/>
            <person name="Boukhgalter B."/>
            <person name="Bourzgui I."/>
            <person name="Brown A."/>
            <person name="Cahill P."/>
            <person name="Channer S."/>
            <person name="Cheshatsang Y."/>
            <person name="Chuda L."/>
            <person name="Citroen M."/>
            <person name="Collymore A."/>
            <person name="Cooke P."/>
            <person name="Costello M."/>
            <person name="D'Aco K."/>
            <person name="Daza R."/>
            <person name="De Haan G."/>
            <person name="DeGray S."/>
            <person name="DeMaso C."/>
            <person name="Dhargay N."/>
            <person name="Dooley K."/>
            <person name="Dooley E."/>
            <person name="Doricent M."/>
            <person name="Dorje P."/>
            <person name="Dorjee K."/>
            <person name="Dupes A."/>
            <person name="Elong R."/>
            <person name="Falk J."/>
            <person name="Farina A."/>
            <person name="Faro S."/>
            <person name="Ferguson D."/>
            <person name="Fisher S."/>
            <person name="Foley C.D."/>
            <person name="Franke A."/>
            <person name="Friedrich D."/>
            <person name="Gadbois L."/>
            <person name="Gearin G."/>
            <person name="Gearin C.R."/>
            <person name="Giannoukos G."/>
            <person name="Goode T."/>
            <person name="Graham J."/>
            <person name="Grandbois E."/>
            <person name="Grewal S."/>
            <person name="Gyaltsen K."/>
            <person name="Hafez N."/>
            <person name="Hagos B."/>
            <person name="Hall J."/>
            <person name="Henson C."/>
            <person name="Hollinger A."/>
            <person name="Honan T."/>
            <person name="Huard M.D."/>
            <person name="Hughes L."/>
            <person name="Hurhula B."/>
            <person name="Husby M.E."/>
            <person name="Kamat A."/>
            <person name="Kanga B."/>
            <person name="Kashin S."/>
            <person name="Khazanovich D."/>
            <person name="Kisner P."/>
            <person name="Lance K."/>
            <person name="Lara M."/>
            <person name="Lee W."/>
            <person name="Lennon N."/>
            <person name="Letendre F."/>
            <person name="LeVine R."/>
            <person name="Lipovsky A."/>
            <person name="Liu X."/>
            <person name="Liu J."/>
            <person name="Liu S."/>
            <person name="Lokyitsang T."/>
            <person name="Lokyitsang Y."/>
            <person name="Lubonja R."/>
            <person name="Lui A."/>
            <person name="MacDonald P."/>
            <person name="Magnisalis V."/>
            <person name="Maru K."/>
            <person name="Matthews C."/>
            <person name="McCusker W."/>
            <person name="McDonough S."/>
            <person name="Mehta T."/>
            <person name="Meldrim J."/>
            <person name="Meneus L."/>
            <person name="Mihai O."/>
            <person name="Mihalev A."/>
            <person name="Mihova T."/>
            <person name="Mittelman R."/>
            <person name="Mlenga V."/>
            <person name="Montmayeur A."/>
            <person name="Mulrain L."/>
            <person name="Navidi A."/>
            <person name="Naylor J."/>
            <person name="Negash T."/>
            <person name="Nguyen T."/>
            <person name="Nguyen N."/>
            <person name="Nicol R."/>
            <person name="Norbu C."/>
            <person name="Norbu N."/>
            <person name="Novod N."/>
            <person name="O'Neill B."/>
            <person name="Osman S."/>
            <person name="Markiewicz E."/>
            <person name="Oyono O.L."/>
            <person name="Patti C."/>
            <person name="Phunkhang P."/>
            <person name="Pierre F."/>
            <person name="Priest M."/>
            <person name="Raghuraman S."/>
            <person name="Rege F."/>
            <person name="Reyes R."/>
            <person name="Rise C."/>
            <person name="Rogov P."/>
            <person name="Ross K."/>
            <person name="Ryan E."/>
            <person name="Settipalli S."/>
            <person name="Shea T."/>
            <person name="Sherpa N."/>
            <person name="Shi L."/>
            <person name="Shih D."/>
            <person name="Sparrow T."/>
            <person name="Spaulding J."/>
            <person name="Stalker J."/>
            <person name="Stange-Thomann N."/>
            <person name="Stavropoulos S."/>
            <person name="Stone C."/>
            <person name="Strader C."/>
            <person name="Tesfaye S."/>
            <person name="Thomson T."/>
            <person name="Thoulutsang Y."/>
            <person name="Thoulutsang D."/>
            <person name="Topham K."/>
            <person name="Topping I."/>
            <person name="Tsamla T."/>
            <person name="Vassiliev H."/>
            <person name="Vo A."/>
            <person name="Wangchuk T."/>
            <person name="Wangdi T."/>
            <person name="Weiand M."/>
            <person name="Wilkinson J."/>
            <person name="Wilson A."/>
            <person name="Yadav S."/>
            <person name="Young G."/>
            <person name="Yu Q."/>
            <person name="Zembek L."/>
            <person name="Zhong D."/>
            <person name="Zimmer A."/>
            <person name="Zwirko Z."/>
            <person name="Jaffe D.B."/>
            <person name="Alvarez P."/>
            <person name="Brockman W."/>
            <person name="Butler J."/>
            <person name="Chin C."/>
            <person name="Gnerre S."/>
            <person name="Grabherr M."/>
            <person name="Kleber M."/>
            <person name="Mauceli E."/>
            <person name="MacCallum I."/>
        </authorList>
    </citation>
    <scope>NUCLEOTIDE SEQUENCE [LARGE SCALE GENOMIC DNA]</scope>
    <source>
        <strain evidence="3">Rob3c / Tucson 14021-0248.25</strain>
    </source>
</reference>
<dbReference type="SMART" id="SM00320">
    <property type="entry name" value="WD40"/>
    <property type="match status" value="2"/>
</dbReference>
<dbReference type="GO" id="GO:0030687">
    <property type="term" value="C:preribosome, large subunit precursor"/>
    <property type="evidence" value="ECO:0007669"/>
    <property type="project" value="TreeGrafter"/>
</dbReference>
<evidence type="ECO:0000313" key="2">
    <source>
        <dbReference type="EMBL" id="EDW49560.1"/>
    </source>
</evidence>
<sequence length="300" mass="33861">MKWTTANIKHVNYTSKHELYVGTHTGSFKHLVPASEKSPYGQSNLSDLCALDKDSRVTSLAFGNDKQTEILLGRAKDAVEIHSFTEKVYDLNSDVKQIFTSKNLPNDYLQLEVPVWDSDIGFVDGPSVLATCSRTGYVRIYDTRKQRRPVACFASEKHEMSFTTLVAKGNFIYTSTTMGALKAFDTRRMKTHVHTYKGFTGGISDLHLDATGRFLSSASLDRYVRIHDSETTVLLYQCYVKSKATKILIRPYENEAGVSEEPEEDDELQMDRNVSENKSVNAKSVDNEYEDMFDQMPTVG</sequence>
<dbReference type="SUPFAM" id="SSF50978">
    <property type="entry name" value="WD40 repeat-like"/>
    <property type="match status" value="1"/>
</dbReference>
<evidence type="ECO:0000256" key="1">
    <source>
        <dbReference type="SAM" id="MobiDB-lite"/>
    </source>
</evidence>
<dbReference type="GO" id="GO:0046716">
    <property type="term" value="P:muscle cell cellular homeostasis"/>
    <property type="evidence" value="ECO:0007669"/>
    <property type="project" value="EnsemblMetazoa"/>
</dbReference>
<dbReference type="InterPro" id="IPR001680">
    <property type="entry name" value="WD40_rpt"/>
</dbReference>
<dbReference type="InterPro" id="IPR015943">
    <property type="entry name" value="WD40/YVTN_repeat-like_dom_sf"/>
</dbReference>
<dbReference type="Proteomes" id="UP000001292">
    <property type="component" value="Unassembled WGS sequence"/>
</dbReference>
<dbReference type="STRING" id="7238.B4II34"/>
<dbReference type="PhylomeDB" id="B4II34"/>
<dbReference type="PANTHER" id="PTHR16038">
    <property type="entry name" value="NOP SEVEN ASSOCIATED PROTEIN 1"/>
    <property type="match status" value="1"/>
</dbReference>
<organism evidence="3">
    <name type="scientific">Drosophila sechellia</name>
    <name type="common">Fruit fly</name>
    <dbReference type="NCBI Taxonomy" id="7238"/>
    <lineage>
        <taxon>Eukaryota</taxon>
        <taxon>Metazoa</taxon>
        <taxon>Ecdysozoa</taxon>
        <taxon>Arthropoda</taxon>
        <taxon>Hexapoda</taxon>
        <taxon>Insecta</taxon>
        <taxon>Pterygota</taxon>
        <taxon>Neoptera</taxon>
        <taxon>Endopterygota</taxon>
        <taxon>Diptera</taxon>
        <taxon>Brachycera</taxon>
        <taxon>Muscomorpha</taxon>
        <taxon>Ephydroidea</taxon>
        <taxon>Drosophilidae</taxon>
        <taxon>Drosophila</taxon>
        <taxon>Sophophora</taxon>
    </lineage>
</organism>
<feature type="region of interest" description="Disordered" evidence="1">
    <location>
        <begin position="256"/>
        <end position="300"/>
    </location>
</feature>
<dbReference type="AlphaFoldDB" id="B4II34"/>
<dbReference type="InterPro" id="IPR037379">
    <property type="entry name" value="WDR74/Nsa1"/>
</dbReference>
<feature type="compositionally biased region" description="Acidic residues" evidence="1">
    <location>
        <begin position="258"/>
        <end position="268"/>
    </location>
</feature>
<dbReference type="Gene3D" id="2.130.10.10">
    <property type="entry name" value="YVTN repeat-like/Quinoprotein amine dehydrogenase"/>
    <property type="match status" value="1"/>
</dbReference>